<feature type="transmembrane region" description="Helical" evidence="1">
    <location>
        <begin position="94"/>
        <end position="115"/>
    </location>
</feature>
<reference evidence="2 3" key="1">
    <citation type="submission" date="2019-07" db="EMBL/GenBank/DDBJ databases">
        <title>Whole genome shotgun sequence of Cellulomonas terrae NBRC 100819.</title>
        <authorList>
            <person name="Hosoyama A."/>
            <person name="Uohara A."/>
            <person name="Ohji S."/>
            <person name="Ichikawa N."/>
        </authorList>
    </citation>
    <scope>NUCLEOTIDE SEQUENCE [LARGE SCALE GENOMIC DNA]</scope>
    <source>
        <strain evidence="2 3">NBRC 100819</strain>
    </source>
</reference>
<evidence type="ECO:0000256" key="1">
    <source>
        <dbReference type="SAM" id="Phobius"/>
    </source>
</evidence>
<gene>
    <name evidence="2" type="ORF">CTE05_21800</name>
</gene>
<dbReference type="OrthoDB" id="4827783at2"/>
<proteinExistence type="predicted"/>
<keyword evidence="1" id="KW-0472">Membrane</keyword>
<protein>
    <submittedName>
        <fullName evidence="2">Uncharacterized protein</fullName>
    </submittedName>
</protein>
<dbReference type="EMBL" id="BJWH01000010">
    <property type="protein sequence ID" value="GEL98633.1"/>
    <property type="molecule type" value="Genomic_DNA"/>
</dbReference>
<sequence>MSTPETKRSLSDARFLVAFGCGLVAVGVMWLVFTLAGQPDTAAGALVGGLAVTALAVVVRWRAKRRGPSADGEFGRILLGTADERDSAILTASLAWVGLAAFLANAIGLVAVALGADGSTVIGAIEAFLIAVLVAAFVLLSRRT</sequence>
<dbReference type="Proteomes" id="UP000321049">
    <property type="component" value="Unassembled WGS sequence"/>
</dbReference>
<name>A0A511JLZ7_9CELL</name>
<accession>A0A511JLZ7</accession>
<evidence type="ECO:0000313" key="2">
    <source>
        <dbReference type="EMBL" id="GEL98633.1"/>
    </source>
</evidence>
<dbReference type="RefSeq" id="WP_146846142.1">
    <property type="nucleotide sequence ID" value="NZ_BJWH01000010.1"/>
</dbReference>
<dbReference type="AlphaFoldDB" id="A0A511JLZ7"/>
<evidence type="ECO:0000313" key="3">
    <source>
        <dbReference type="Proteomes" id="UP000321049"/>
    </source>
</evidence>
<feature type="transmembrane region" description="Helical" evidence="1">
    <location>
        <begin position="42"/>
        <end position="59"/>
    </location>
</feature>
<keyword evidence="1" id="KW-1133">Transmembrane helix</keyword>
<keyword evidence="1" id="KW-0812">Transmembrane</keyword>
<organism evidence="2 3">
    <name type="scientific">Cellulomonas terrae</name>
    <dbReference type="NCBI Taxonomy" id="311234"/>
    <lineage>
        <taxon>Bacteria</taxon>
        <taxon>Bacillati</taxon>
        <taxon>Actinomycetota</taxon>
        <taxon>Actinomycetes</taxon>
        <taxon>Micrococcales</taxon>
        <taxon>Cellulomonadaceae</taxon>
        <taxon>Cellulomonas</taxon>
    </lineage>
</organism>
<feature type="transmembrane region" description="Helical" evidence="1">
    <location>
        <begin position="121"/>
        <end position="140"/>
    </location>
</feature>
<feature type="transmembrane region" description="Helical" evidence="1">
    <location>
        <begin position="15"/>
        <end position="36"/>
    </location>
</feature>
<comment type="caution">
    <text evidence="2">The sequence shown here is derived from an EMBL/GenBank/DDBJ whole genome shotgun (WGS) entry which is preliminary data.</text>
</comment>
<keyword evidence="3" id="KW-1185">Reference proteome</keyword>